<dbReference type="AlphaFoldDB" id="A0A0S3RLR8"/>
<evidence type="ECO:0000313" key="3">
    <source>
        <dbReference type="Proteomes" id="UP000291084"/>
    </source>
</evidence>
<dbReference type="GO" id="GO:0006357">
    <property type="term" value="P:regulation of transcription by RNA polymerase II"/>
    <property type="evidence" value="ECO:0007669"/>
    <property type="project" value="TreeGrafter"/>
</dbReference>
<dbReference type="GO" id="GO:0016747">
    <property type="term" value="F:acyltransferase activity, transferring groups other than amino-acyl groups"/>
    <property type="evidence" value="ECO:0007669"/>
    <property type="project" value="InterPro"/>
</dbReference>
<keyword evidence="3" id="KW-1185">Reference proteome</keyword>
<dbReference type="PANTHER" id="PTHR46309:SF10">
    <property type="entry name" value="PHD ZINC FINGER PROTEIN"/>
    <property type="match status" value="1"/>
</dbReference>
<proteinExistence type="predicted"/>
<evidence type="ECO:0000259" key="1">
    <source>
        <dbReference type="PROSITE" id="PS51186"/>
    </source>
</evidence>
<evidence type="ECO:0000313" key="2">
    <source>
        <dbReference type="EMBL" id="BAT81525.1"/>
    </source>
</evidence>
<organism evidence="2 3">
    <name type="scientific">Vigna angularis var. angularis</name>
    <dbReference type="NCBI Taxonomy" id="157739"/>
    <lineage>
        <taxon>Eukaryota</taxon>
        <taxon>Viridiplantae</taxon>
        <taxon>Streptophyta</taxon>
        <taxon>Embryophyta</taxon>
        <taxon>Tracheophyta</taxon>
        <taxon>Spermatophyta</taxon>
        <taxon>Magnoliopsida</taxon>
        <taxon>eudicotyledons</taxon>
        <taxon>Gunneridae</taxon>
        <taxon>Pentapetalae</taxon>
        <taxon>rosids</taxon>
        <taxon>fabids</taxon>
        <taxon>Fabales</taxon>
        <taxon>Fabaceae</taxon>
        <taxon>Papilionoideae</taxon>
        <taxon>50 kb inversion clade</taxon>
        <taxon>NPAAA clade</taxon>
        <taxon>indigoferoid/millettioid clade</taxon>
        <taxon>Phaseoleae</taxon>
        <taxon>Vigna</taxon>
    </lineage>
</organism>
<gene>
    <name evidence="2" type="primary">Vigan.03G126600</name>
    <name evidence="2" type="ORF">VIGAN_03126600</name>
</gene>
<dbReference type="OrthoDB" id="1739693at2759"/>
<dbReference type="Pfam" id="PF23209">
    <property type="entry name" value="IDM1_C"/>
    <property type="match status" value="1"/>
</dbReference>
<dbReference type="InterPro" id="IPR016181">
    <property type="entry name" value="Acyl_CoA_acyltransferase"/>
</dbReference>
<reference evidence="2 3" key="1">
    <citation type="journal article" date="2015" name="Sci. Rep.">
        <title>The power of single molecule real-time sequencing technology in the de novo assembly of a eukaryotic genome.</title>
        <authorList>
            <person name="Sakai H."/>
            <person name="Naito K."/>
            <person name="Ogiso-Tanaka E."/>
            <person name="Takahashi Y."/>
            <person name="Iseki K."/>
            <person name="Muto C."/>
            <person name="Satou K."/>
            <person name="Teruya K."/>
            <person name="Shiroma A."/>
            <person name="Shimoji M."/>
            <person name="Hirano T."/>
            <person name="Itoh T."/>
            <person name="Kaga A."/>
            <person name="Tomooka N."/>
        </authorList>
    </citation>
    <scope>NUCLEOTIDE SEQUENCE [LARGE SCALE GENOMIC DNA]</scope>
    <source>
        <strain evidence="3">cv. Shumari</strain>
    </source>
</reference>
<dbReference type="Gene3D" id="3.40.630.30">
    <property type="match status" value="1"/>
</dbReference>
<dbReference type="CDD" id="cd04301">
    <property type="entry name" value="NAT_SF"/>
    <property type="match status" value="1"/>
</dbReference>
<accession>A0A0S3RLR8</accession>
<dbReference type="PANTHER" id="PTHR46309">
    <property type="entry name" value="PHD FINGER PROTEIN 12"/>
    <property type="match status" value="1"/>
</dbReference>
<dbReference type="GO" id="GO:0003714">
    <property type="term" value="F:transcription corepressor activity"/>
    <property type="evidence" value="ECO:0007669"/>
    <property type="project" value="InterPro"/>
</dbReference>
<feature type="domain" description="N-acetyltransferase" evidence="1">
    <location>
        <begin position="52"/>
        <end position="214"/>
    </location>
</feature>
<dbReference type="InterPro" id="IPR000182">
    <property type="entry name" value="GNAT_dom"/>
</dbReference>
<name>A0A0S3RLR8_PHAAN</name>
<dbReference type="Proteomes" id="UP000291084">
    <property type="component" value="Chromosome 3"/>
</dbReference>
<protein>
    <recommendedName>
        <fullName evidence="1">N-acetyltransferase domain-containing protein</fullName>
    </recommendedName>
</protein>
<dbReference type="EMBL" id="AP015036">
    <property type="protein sequence ID" value="BAT81525.1"/>
    <property type="molecule type" value="Genomic_DNA"/>
</dbReference>
<dbReference type="InterPro" id="IPR056511">
    <property type="entry name" value="IDM1_C"/>
</dbReference>
<dbReference type="GO" id="GO:0005634">
    <property type="term" value="C:nucleus"/>
    <property type="evidence" value="ECO:0007669"/>
    <property type="project" value="TreeGrafter"/>
</dbReference>
<sequence>MENWFCGKECEQIYAGLQSLLGKPLIVGPNNLTWTLEKFNNSESSAAGSSLNDLLAEKYSKLSVALSVMHECFDPLKNPFTGRDIIDDVIFNSRSELNRLNFQGFYSVLLEQNEELISVATIRVFGQKVAEVPLVGTRIQYRRLGMCRILMNELEKNLMHLGVERLVLPAVPTVLETWTKSFGFAQMSNFDRSQFLDCAFLDFQETVLCQKFLTRIPSPQSGVTRETERKAQDVFTLRYRNEFDKSSSASEVDQAEEIERSRMDEQVLECVFTLPTS</sequence>
<dbReference type="PROSITE" id="PS51186">
    <property type="entry name" value="GNAT"/>
    <property type="match status" value="1"/>
</dbReference>
<dbReference type="SUPFAM" id="SSF55729">
    <property type="entry name" value="Acyl-CoA N-acyltransferases (Nat)"/>
    <property type="match status" value="1"/>
</dbReference>
<dbReference type="InterPro" id="IPR042163">
    <property type="entry name" value="PHF12"/>
</dbReference>